<dbReference type="Proteomes" id="UP000077266">
    <property type="component" value="Unassembled WGS sequence"/>
</dbReference>
<organism evidence="2 3">
    <name type="scientific">Exidia glandulosa HHB12029</name>
    <dbReference type="NCBI Taxonomy" id="1314781"/>
    <lineage>
        <taxon>Eukaryota</taxon>
        <taxon>Fungi</taxon>
        <taxon>Dikarya</taxon>
        <taxon>Basidiomycota</taxon>
        <taxon>Agaricomycotina</taxon>
        <taxon>Agaricomycetes</taxon>
        <taxon>Auriculariales</taxon>
        <taxon>Exidiaceae</taxon>
        <taxon>Exidia</taxon>
    </lineage>
</organism>
<evidence type="ECO:0000313" key="2">
    <source>
        <dbReference type="EMBL" id="KZV81404.1"/>
    </source>
</evidence>
<dbReference type="InParanoid" id="A0A165BX36"/>
<evidence type="ECO:0000256" key="1">
    <source>
        <dbReference type="SAM" id="MobiDB-lite"/>
    </source>
</evidence>
<feature type="compositionally biased region" description="Polar residues" evidence="1">
    <location>
        <begin position="101"/>
        <end position="110"/>
    </location>
</feature>
<evidence type="ECO:0000313" key="3">
    <source>
        <dbReference type="Proteomes" id="UP000077266"/>
    </source>
</evidence>
<dbReference type="AlphaFoldDB" id="A0A165BX36"/>
<gene>
    <name evidence="2" type="ORF">EXIGLDRAFT_779754</name>
</gene>
<name>A0A165BX36_EXIGL</name>
<protein>
    <submittedName>
        <fullName evidence="2">Uncharacterized protein</fullName>
    </submittedName>
</protein>
<accession>A0A165BX36</accession>
<feature type="region of interest" description="Disordered" evidence="1">
    <location>
        <begin position="30"/>
        <end position="110"/>
    </location>
</feature>
<keyword evidence="3" id="KW-1185">Reference proteome</keyword>
<reference evidence="2 3" key="1">
    <citation type="journal article" date="2016" name="Mol. Biol. Evol.">
        <title>Comparative Genomics of Early-Diverging Mushroom-Forming Fungi Provides Insights into the Origins of Lignocellulose Decay Capabilities.</title>
        <authorList>
            <person name="Nagy L.G."/>
            <person name="Riley R."/>
            <person name="Tritt A."/>
            <person name="Adam C."/>
            <person name="Daum C."/>
            <person name="Floudas D."/>
            <person name="Sun H."/>
            <person name="Yadav J.S."/>
            <person name="Pangilinan J."/>
            <person name="Larsson K.H."/>
            <person name="Matsuura K."/>
            <person name="Barry K."/>
            <person name="Labutti K."/>
            <person name="Kuo R."/>
            <person name="Ohm R.A."/>
            <person name="Bhattacharya S.S."/>
            <person name="Shirouzu T."/>
            <person name="Yoshinaga Y."/>
            <person name="Martin F.M."/>
            <person name="Grigoriev I.V."/>
            <person name="Hibbett D.S."/>
        </authorList>
    </citation>
    <scope>NUCLEOTIDE SEQUENCE [LARGE SCALE GENOMIC DNA]</scope>
    <source>
        <strain evidence="2 3">HHB12029</strain>
    </source>
</reference>
<dbReference type="EMBL" id="KV426394">
    <property type="protein sequence ID" value="KZV81404.1"/>
    <property type="molecule type" value="Genomic_DNA"/>
</dbReference>
<sequence length="151" mass="15307">MPAIPLPNIDAGAGAAVVYVNDAADAVENMVVSSPTERDDPASSGDPPAGAGKDDSTLPNDSAATTAERDSDPPVEPPFDQGGELPPSATQDAAATAGPVASNNPVKSYGQACTMSGPWELSVPIWTAETDLPRVLAGTLYRPLFALFADG</sequence>
<proteinExistence type="predicted"/>